<dbReference type="GeneID" id="77231478"/>
<dbReference type="AlphaFoldDB" id="A0A5L4KYV4"/>
<accession>A0A5L4KYV4</accession>
<gene>
    <name evidence="1" type="ORF">BSY74_06095</name>
</gene>
<name>A0A5L4KYV4_CAMUP</name>
<evidence type="ECO:0000313" key="1">
    <source>
        <dbReference type="EMBL" id="EAL3777079.1"/>
    </source>
</evidence>
<sequence length="142" mass="16585">MTINSLNFSTNTMQYDKEIINFRQKANEKHQVKFMDLSGLPNLGYAKNGETTILGKLWGYDKNISKKEVEDLKKFIEVDHKIGGFDFGGKGLFMLYENEFNALFNSTLSINEFKEKYLETKKRYEIRHGYQTHNIVSINIRA</sequence>
<organism evidence="1">
    <name type="scientific">Campylobacter upsaliensis</name>
    <dbReference type="NCBI Taxonomy" id="28080"/>
    <lineage>
        <taxon>Bacteria</taxon>
        <taxon>Pseudomonadati</taxon>
        <taxon>Campylobacterota</taxon>
        <taxon>Epsilonproteobacteria</taxon>
        <taxon>Campylobacterales</taxon>
        <taxon>Campylobacteraceae</taxon>
        <taxon>Campylobacter</taxon>
    </lineage>
</organism>
<proteinExistence type="predicted"/>
<reference evidence="1" key="1">
    <citation type="submission" date="2018-05" db="EMBL/GenBank/DDBJ databases">
        <authorList>
            <consortium name="PulseNet: The National Subtyping Network for Foodborne Disease Surveillance"/>
            <person name="Tarr C.L."/>
            <person name="Trees E."/>
            <person name="Katz L.S."/>
            <person name="Carleton-Romer H.A."/>
            <person name="Stroika S."/>
            <person name="Kucerova Z."/>
            <person name="Roache K.F."/>
            <person name="Sabol A.L."/>
            <person name="Besser J."/>
            <person name="Gerner-Smidt P."/>
        </authorList>
    </citation>
    <scope>NUCLEOTIDE SEQUENCE</scope>
    <source>
        <strain evidence="1">PNUSAC001154</strain>
    </source>
</reference>
<dbReference type="EMBL" id="AACNSW010000020">
    <property type="protein sequence ID" value="EAL3777079.1"/>
    <property type="molecule type" value="Genomic_DNA"/>
</dbReference>
<comment type="caution">
    <text evidence="1">The sequence shown here is derived from an EMBL/GenBank/DDBJ whole genome shotgun (WGS) entry which is preliminary data.</text>
</comment>
<dbReference type="RefSeq" id="WP_199360761.1">
    <property type="nucleotide sequence ID" value="NZ_CBCXLM010000045.1"/>
</dbReference>
<protein>
    <submittedName>
        <fullName evidence="1">Uncharacterized protein</fullName>
    </submittedName>
</protein>